<organism evidence="2 3">
    <name type="scientific">Agrobacterium deltaense NCPPB 1641</name>
    <dbReference type="NCBI Taxonomy" id="1183425"/>
    <lineage>
        <taxon>Bacteria</taxon>
        <taxon>Pseudomonadati</taxon>
        <taxon>Pseudomonadota</taxon>
        <taxon>Alphaproteobacteria</taxon>
        <taxon>Hyphomicrobiales</taxon>
        <taxon>Rhizobiaceae</taxon>
        <taxon>Rhizobium/Agrobacterium group</taxon>
        <taxon>Agrobacterium</taxon>
    </lineage>
</organism>
<dbReference type="EMBL" id="FCNP01000006">
    <property type="protein sequence ID" value="CVI54933.1"/>
    <property type="molecule type" value="Genomic_DNA"/>
</dbReference>
<gene>
    <name evidence="2" type="ORF">AGR7A_Cc140018</name>
</gene>
<feature type="transmembrane region" description="Helical" evidence="1">
    <location>
        <begin position="27"/>
        <end position="50"/>
    </location>
</feature>
<accession>A0A1S7TJZ8</accession>
<feature type="transmembrane region" description="Helical" evidence="1">
    <location>
        <begin position="62"/>
        <end position="83"/>
    </location>
</feature>
<protein>
    <submittedName>
        <fullName evidence="2">Uncharacterized protein</fullName>
    </submittedName>
</protein>
<reference evidence="2" key="1">
    <citation type="submission" date="2016-01" db="EMBL/GenBank/DDBJ databases">
        <authorList>
            <person name="Regsiter A."/>
            <person name="william w."/>
        </authorList>
    </citation>
    <scope>NUCLEOTIDE SEQUENCE</scope>
    <source>
        <strain evidence="2">NCPPB 1641</strain>
    </source>
</reference>
<evidence type="ECO:0000256" key="1">
    <source>
        <dbReference type="SAM" id="Phobius"/>
    </source>
</evidence>
<dbReference type="Proteomes" id="UP000192140">
    <property type="component" value="Unassembled WGS sequence"/>
</dbReference>
<evidence type="ECO:0000313" key="3">
    <source>
        <dbReference type="Proteomes" id="UP000192140"/>
    </source>
</evidence>
<keyword evidence="1" id="KW-0472">Membrane</keyword>
<dbReference type="AlphaFoldDB" id="A0A1S7TJZ8"/>
<evidence type="ECO:0000313" key="2">
    <source>
        <dbReference type="EMBL" id="CVI54933.1"/>
    </source>
</evidence>
<keyword evidence="1" id="KW-0812">Transmembrane</keyword>
<keyword evidence="1" id="KW-1133">Transmembrane helix</keyword>
<name>A0A1S7TJZ8_9HYPH</name>
<comment type="caution">
    <text evidence="2">The sequence shown here is derived from an EMBL/GenBank/DDBJ whole genome shotgun (WGS) entry which is preliminary data.</text>
</comment>
<proteinExistence type="predicted"/>
<keyword evidence="3" id="KW-1185">Reference proteome</keyword>
<sequence length="254" mass="29118">MKEYERLNYCLTELKTGRLMREHWDRWGWIIPFIIISIVMLRITMGRAAFCGAETEHCLREWLSAVGGWAAVGAAVPSILYLAKQVKDAENQYKISKSMEVRRLRALANHIIDHSTKVEKLTKDHIEKTKQHKLNGTSYTYKTVISEVDVVHRFIQSSHFVNFEKDVFVPQRSATFIKAQFDFILDMWGALKPDAKLDQDALGVAMTVMEVALEYASSIKEQAAIYLKDTARFDMSLLTDEAQKLNHDRNASST</sequence>